<dbReference type="GO" id="GO:0005886">
    <property type="term" value="C:plasma membrane"/>
    <property type="evidence" value="ECO:0007669"/>
    <property type="project" value="UniProtKB-SubCell"/>
</dbReference>
<dbReference type="Pfam" id="PF02518">
    <property type="entry name" value="HATPase_c"/>
    <property type="match status" value="1"/>
</dbReference>
<evidence type="ECO:0000313" key="18">
    <source>
        <dbReference type="EMBL" id="QNM16150.1"/>
    </source>
</evidence>
<dbReference type="Pfam" id="PF00512">
    <property type="entry name" value="HisKA"/>
    <property type="match status" value="1"/>
</dbReference>
<keyword evidence="12" id="KW-0902">Two-component regulatory system</keyword>
<comment type="subcellular location">
    <subcellularLocation>
        <location evidence="2">Cell membrane</location>
        <topology evidence="2">Multi-pass membrane protein</topology>
    </subcellularLocation>
</comment>
<accession>A0A7G9GZB8</accession>
<comment type="catalytic activity">
    <reaction evidence="1">
        <text>ATP + protein L-histidine = ADP + protein N-phospho-L-histidine.</text>
        <dbReference type="EC" id="2.7.13.3"/>
    </reaction>
</comment>
<keyword evidence="13 15" id="KW-0472">Membrane</keyword>
<dbReference type="Pfam" id="PF00672">
    <property type="entry name" value="HAMP"/>
    <property type="match status" value="1"/>
</dbReference>
<feature type="domain" description="Histidine kinase" evidence="16">
    <location>
        <begin position="251"/>
        <end position="460"/>
    </location>
</feature>
<dbReference type="CDD" id="cd00082">
    <property type="entry name" value="HisKA"/>
    <property type="match status" value="1"/>
</dbReference>
<evidence type="ECO:0000256" key="3">
    <source>
        <dbReference type="ARBA" id="ARBA00012438"/>
    </source>
</evidence>
<evidence type="ECO:0000256" key="6">
    <source>
        <dbReference type="ARBA" id="ARBA00022679"/>
    </source>
</evidence>
<dbReference type="PROSITE" id="PS50109">
    <property type="entry name" value="HIS_KIN"/>
    <property type="match status" value="1"/>
</dbReference>
<dbReference type="InterPro" id="IPR036890">
    <property type="entry name" value="HATPase_C_sf"/>
</dbReference>
<protein>
    <recommendedName>
        <fullName evidence="3">histidine kinase</fullName>
        <ecNumber evidence="3">2.7.13.3</ecNumber>
    </recommendedName>
</protein>
<dbReference type="InterPro" id="IPR003594">
    <property type="entry name" value="HATPase_dom"/>
</dbReference>
<feature type="domain" description="HAMP" evidence="17">
    <location>
        <begin position="170"/>
        <end position="222"/>
    </location>
</feature>
<keyword evidence="10" id="KW-0067">ATP-binding</keyword>
<dbReference type="GO" id="GO:0005524">
    <property type="term" value="F:ATP binding"/>
    <property type="evidence" value="ECO:0007669"/>
    <property type="project" value="UniProtKB-KW"/>
</dbReference>
<name>A0A7G9GZB8_9FUSO</name>
<keyword evidence="14" id="KW-0175">Coiled coil</keyword>
<keyword evidence="7 15" id="KW-0812">Transmembrane</keyword>
<proteinExistence type="predicted"/>
<evidence type="ECO:0000256" key="10">
    <source>
        <dbReference type="ARBA" id="ARBA00022840"/>
    </source>
</evidence>
<gene>
    <name evidence="18" type="ORF">H9Q81_04895</name>
</gene>
<keyword evidence="19" id="KW-1185">Reference proteome</keyword>
<evidence type="ECO:0000256" key="9">
    <source>
        <dbReference type="ARBA" id="ARBA00022777"/>
    </source>
</evidence>
<evidence type="ECO:0000256" key="13">
    <source>
        <dbReference type="ARBA" id="ARBA00023136"/>
    </source>
</evidence>
<dbReference type="InterPro" id="IPR036097">
    <property type="entry name" value="HisK_dim/P_sf"/>
</dbReference>
<evidence type="ECO:0000313" key="19">
    <source>
        <dbReference type="Proteomes" id="UP000515913"/>
    </source>
</evidence>
<dbReference type="PRINTS" id="PR00344">
    <property type="entry name" value="BCTRLSENSOR"/>
</dbReference>
<evidence type="ECO:0000256" key="14">
    <source>
        <dbReference type="SAM" id="Coils"/>
    </source>
</evidence>
<feature type="transmembrane region" description="Helical" evidence="15">
    <location>
        <begin position="9"/>
        <end position="30"/>
    </location>
</feature>
<dbReference type="KEGG" id="fho:H9Q81_04895"/>
<dbReference type="Proteomes" id="UP000515913">
    <property type="component" value="Chromosome"/>
</dbReference>
<dbReference type="SUPFAM" id="SSF158472">
    <property type="entry name" value="HAMP domain-like"/>
    <property type="match status" value="1"/>
</dbReference>
<keyword evidence="11 15" id="KW-1133">Transmembrane helix</keyword>
<dbReference type="PANTHER" id="PTHR45528:SF1">
    <property type="entry name" value="SENSOR HISTIDINE KINASE CPXA"/>
    <property type="match status" value="1"/>
</dbReference>
<feature type="coiled-coil region" evidence="14">
    <location>
        <begin position="200"/>
        <end position="241"/>
    </location>
</feature>
<dbReference type="CDD" id="cd06225">
    <property type="entry name" value="HAMP"/>
    <property type="match status" value="1"/>
</dbReference>
<evidence type="ECO:0000256" key="4">
    <source>
        <dbReference type="ARBA" id="ARBA00022475"/>
    </source>
</evidence>
<reference evidence="18 19" key="1">
    <citation type="submission" date="2020-08" db="EMBL/GenBank/DDBJ databases">
        <authorList>
            <person name="Liu C."/>
            <person name="Sun Q."/>
        </authorList>
    </citation>
    <scope>NUCLEOTIDE SEQUENCE [LARGE SCALE GENOMIC DNA]</scope>
    <source>
        <strain evidence="18 19">NSJ-57</strain>
    </source>
</reference>
<keyword evidence="8" id="KW-0547">Nucleotide-binding</keyword>
<dbReference type="SMART" id="SM00387">
    <property type="entry name" value="HATPase_c"/>
    <property type="match status" value="1"/>
</dbReference>
<dbReference type="Gene3D" id="3.30.565.10">
    <property type="entry name" value="Histidine kinase-like ATPase, C-terminal domain"/>
    <property type="match status" value="1"/>
</dbReference>
<dbReference type="Gene3D" id="1.10.287.130">
    <property type="match status" value="1"/>
</dbReference>
<evidence type="ECO:0000259" key="17">
    <source>
        <dbReference type="PROSITE" id="PS50885"/>
    </source>
</evidence>
<evidence type="ECO:0000259" key="16">
    <source>
        <dbReference type="PROSITE" id="PS50109"/>
    </source>
</evidence>
<evidence type="ECO:0000256" key="1">
    <source>
        <dbReference type="ARBA" id="ARBA00000085"/>
    </source>
</evidence>
<dbReference type="InterPro" id="IPR005467">
    <property type="entry name" value="His_kinase_dom"/>
</dbReference>
<organism evidence="18 19">
    <name type="scientific">Fusobacterium hominis</name>
    <dbReference type="NCBI Taxonomy" id="2764326"/>
    <lineage>
        <taxon>Bacteria</taxon>
        <taxon>Fusobacteriati</taxon>
        <taxon>Fusobacteriota</taxon>
        <taxon>Fusobacteriia</taxon>
        <taxon>Fusobacteriales</taxon>
        <taxon>Fusobacteriaceae</taxon>
        <taxon>Fusobacterium</taxon>
    </lineage>
</organism>
<evidence type="ECO:0000256" key="12">
    <source>
        <dbReference type="ARBA" id="ARBA00023012"/>
    </source>
</evidence>
<keyword evidence="4" id="KW-1003">Cell membrane</keyword>
<dbReference type="RefSeq" id="WP_187423223.1">
    <property type="nucleotide sequence ID" value="NZ_CP060637.1"/>
</dbReference>
<dbReference type="Gene3D" id="6.10.340.10">
    <property type="match status" value="1"/>
</dbReference>
<evidence type="ECO:0000256" key="7">
    <source>
        <dbReference type="ARBA" id="ARBA00022692"/>
    </source>
</evidence>
<dbReference type="InterPro" id="IPR050398">
    <property type="entry name" value="HssS/ArlS-like"/>
</dbReference>
<dbReference type="GO" id="GO:0000155">
    <property type="term" value="F:phosphorelay sensor kinase activity"/>
    <property type="evidence" value="ECO:0007669"/>
    <property type="project" value="InterPro"/>
</dbReference>
<dbReference type="InterPro" id="IPR004358">
    <property type="entry name" value="Sig_transdc_His_kin-like_C"/>
</dbReference>
<dbReference type="InterPro" id="IPR003660">
    <property type="entry name" value="HAMP_dom"/>
</dbReference>
<dbReference type="SUPFAM" id="SSF47384">
    <property type="entry name" value="Homodimeric domain of signal transducing histidine kinase"/>
    <property type="match status" value="1"/>
</dbReference>
<feature type="transmembrane region" description="Helical" evidence="15">
    <location>
        <begin position="149"/>
        <end position="168"/>
    </location>
</feature>
<evidence type="ECO:0000256" key="8">
    <source>
        <dbReference type="ARBA" id="ARBA00022741"/>
    </source>
</evidence>
<dbReference type="CDD" id="cd00075">
    <property type="entry name" value="HATPase"/>
    <property type="match status" value="1"/>
</dbReference>
<evidence type="ECO:0000256" key="5">
    <source>
        <dbReference type="ARBA" id="ARBA00022553"/>
    </source>
</evidence>
<dbReference type="EC" id="2.7.13.3" evidence="3"/>
<evidence type="ECO:0000256" key="15">
    <source>
        <dbReference type="SAM" id="Phobius"/>
    </source>
</evidence>
<dbReference type="EMBL" id="CP060637">
    <property type="protein sequence ID" value="QNM16150.1"/>
    <property type="molecule type" value="Genomic_DNA"/>
</dbReference>
<sequence>MKKVFYKIFLTLLICSYLPLMGLFVLQYWYTGNYVERLKTEGLIQTVENTKIENLKKGNIYDSRKHIYLSYINTEKSGKKNIYFNIFNKIEDKNSISEIAVGDFKIVKLKLSSITNHIYMLKRISENEAIAGVVEVIKPDIMTGLSLQIYKGYSIFAIPLIFILAFILSKKFSEPIEMLELLSTNIANYNFTNNIQIKSKNELYRLAENLNKMSENLKKNIVQLNEMNEKLKSELAEKQRVLDGKILFMRAIGHELKTPIAIINGYIEALQDGIIPQDEIEKTYSIIYNEGITMDRIVQNINTFLKTEDKTVDLIPEHLNLKCAIEENLNKYKLDIAQKNIDLKCELEDLEIDIDRKALHTILNNLFTNAITYVDDNKKLEVILKDGELQVANSSKELSEQILKNLFDPFYKGDDSRQRKYGGTGLGLSIVKNLLEVLKLDYSFTYDQNRKYAVFKIKFK</sequence>
<evidence type="ECO:0000256" key="2">
    <source>
        <dbReference type="ARBA" id="ARBA00004651"/>
    </source>
</evidence>
<keyword evidence="5" id="KW-0597">Phosphoprotein</keyword>
<dbReference type="SMART" id="SM00388">
    <property type="entry name" value="HisKA"/>
    <property type="match status" value="1"/>
</dbReference>
<evidence type="ECO:0000256" key="11">
    <source>
        <dbReference type="ARBA" id="ARBA00022989"/>
    </source>
</evidence>
<keyword evidence="9 18" id="KW-0418">Kinase</keyword>
<dbReference type="InterPro" id="IPR003661">
    <property type="entry name" value="HisK_dim/P_dom"/>
</dbReference>
<dbReference type="PROSITE" id="PS50885">
    <property type="entry name" value="HAMP"/>
    <property type="match status" value="1"/>
</dbReference>
<dbReference type="SUPFAM" id="SSF55874">
    <property type="entry name" value="ATPase domain of HSP90 chaperone/DNA topoisomerase II/histidine kinase"/>
    <property type="match status" value="1"/>
</dbReference>
<dbReference type="PANTHER" id="PTHR45528">
    <property type="entry name" value="SENSOR HISTIDINE KINASE CPXA"/>
    <property type="match status" value="1"/>
</dbReference>
<dbReference type="AlphaFoldDB" id="A0A7G9GZB8"/>
<keyword evidence="6" id="KW-0808">Transferase</keyword>